<accession>A0ACC5VRC6</accession>
<comment type="caution">
    <text evidence="1">The sequence shown here is derived from an EMBL/GenBank/DDBJ whole genome shotgun (WGS) entry which is preliminary data.</text>
</comment>
<evidence type="ECO:0000313" key="2">
    <source>
        <dbReference type="Proteomes" id="UP001319846"/>
    </source>
</evidence>
<protein>
    <submittedName>
        <fullName evidence="1">Uncharacterized protein</fullName>
    </submittedName>
</protein>
<dbReference type="Proteomes" id="UP001319846">
    <property type="component" value="Unassembled WGS sequence"/>
</dbReference>
<name>A0ACC5VRC6_9GAMM</name>
<dbReference type="EMBL" id="JABYQT010000002">
    <property type="protein sequence ID" value="MBZ5486450.1"/>
    <property type="molecule type" value="Genomic_DNA"/>
</dbReference>
<sequence>MKKKLIVHFGMQRTGTTTIQAVLNKNKGILRSHGICYPKLFGLNDHVKIPWWLKNNKILPGDLVKEILKNDENIINTFVLSAEDFCLLKNYNFLNILKEIFDLHVVVYLKEQSSWLESWYNQHIKWPWDKKFSTATPQFFVDNIDDFYWIDYLSFLNNIQGKIGSERLHVKAVAPGYVNDTVKDLIEELGLNVEALHSYKHTNESLSAGQLEVLRRVDLFDSSGRERANILEALKSIDIEGDIYGKAVFTQKQIESIIDRYRVSNKKLFDEFFDSNQVFDISSSRDITPIVISDDKVFKEYIPALCKVLASR</sequence>
<keyword evidence="2" id="KW-1185">Reference proteome</keyword>
<proteinExistence type="predicted"/>
<reference evidence="1" key="1">
    <citation type="submission" date="2020-06" db="EMBL/GenBank/DDBJ databases">
        <title>Whole Genome Sequence of Halomonas aquamarina MB598.</title>
        <authorList>
            <person name="Pervaiz M."/>
            <person name="Fariq A."/>
            <person name="Yasmin A."/>
            <person name="Welch M."/>
        </authorList>
    </citation>
    <scope>NUCLEOTIDE SEQUENCE</scope>
    <source>
        <strain evidence="1">MB598</strain>
    </source>
</reference>
<gene>
    <name evidence="1" type="ORF">HW452_02820</name>
</gene>
<organism evidence="1 2">
    <name type="scientific">Vreelandella aquamarina</name>
    <dbReference type="NCBI Taxonomy" id="77097"/>
    <lineage>
        <taxon>Bacteria</taxon>
        <taxon>Pseudomonadati</taxon>
        <taxon>Pseudomonadota</taxon>
        <taxon>Gammaproteobacteria</taxon>
        <taxon>Oceanospirillales</taxon>
        <taxon>Halomonadaceae</taxon>
        <taxon>Vreelandella</taxon>
    </lineage>
</organism>
<evidence type="ECO:0000313" key="1">
    <source>
        <dbReference type="EMBL" id="MBZ5486450.1"/>
    </source>
</evidence>